<dbReference type="EMBL" id="BPMK01000010">
    <property type="protein sequence ID" value="GIZ52383.1"/>
    <property type="molecule type" value="Genomic_DNA"/>
</dbReference>
<dbReference type="Pfam" id="PF13664">
    <property type="entry name" value="DUF4149"/>
    <property type="match status" value="1"/>
</dbReference>
<evidence type="ECO:0000256" key="4">
    <source>
        <dbReference type="ARBA" id="ARBA00023136"/>
    </source>
</evidence>
<organism evidence="7 8">
    <name type="scientific">Noviherbaspirillum aridicola</name>
    <dbReference type="NCBI Taxonomy" id="2849687"/>
    <lineage>
        <taxon>Bacteria</taxon>
        <taxon>Pseudomonadati</taxon>
        <taxon>Pseudomonadota</taxon>
        <taxon>Betaproteobacteria</taxon>
        <taxon>Burkholderiales</taxon>
        <taxon>Oxalobacteraceae</taxon>
        <taxon>Noviherbaspirillum</taxon>
    </lineage>
</organism>
<comment type="caution">
    <text evidence="7">The sequence shown here is derived from an EMBL/GenBank/DDBJ whole genome shotgun (WGS) entry which is preliminary data.</text>
</comment>
<evidence type="ECO:0000256" key="2">
    <source>
        <dbReference type="ARBA" id="ARBA00022692"/>
    </source>
</evidence>
<keyword evidence="4 5" id="KW-0472">Membrane</keyword>
<evidence type="ECO:0000313" key="8">
    <source>
        <dbReference type="Proteomes" id="UP000887222"/>
    </source>
</evidence>
<sequence>MLAARVVLLLAVVWVGSMWTIGYLVAPTLFATLAESTLAGSIAGRLFRIEAWLALVCGLLMLGLLRMPGAVPEEGRRWIRYIVLGMLACTVLGYFALNPFMAELREAAAAAGGTWEPDARARFGMLHGVSSLFYLVQSLLGVALIWRLR</sequence>
<comment type="subcellular location">
    <subcellularLocation>
        <location evidence="1">Membrane</location>
    </subcellularLocation>
</comment>
<evidence type="ECO:0000256" key="5">
    <source>
        <dbReference type="SAM" id="Phobius"/>
    </source>
</evidence>
<keyword evidence="8" id="KW-1185">Reference proteome</keyword>
<feature type="transmembrane region" description="Helical" evidence="5">
    <location>
        <begin position="7"/>
        <end position="26"/>
    </location>
</feature>
<feature type="transmembrane region" description="Helical" evidence="5">
    <location>
        <begin position="78"/>
        <end position="97"/>
    </location>
</feature>
<feature type="domain" description="TMEM205-like" evidence="6">
    <location>
        <begin position="9"/>
        <end position="108"/>
    </location>
</feature>
<feature type="transmembrane region" description="Helical" evidence="5">
    <location>
        <begin position="46"/>
        <end position="66"/>
    </location>
</feature>
<dbReference type="Proteomes" id="UP000887222">
    <property type="component" value="Unassembled WGS sequence"/>
</dbReference>
<dbReference type="RefSeq" id="WP_220808657.1">
    <property type="nucleotide sequence ID" value="NZ_BPMK01000010.1"/>
</dbReference>
<keyword evidence="2 5" id="KW-0812">Transmembrane</keyword>
<evidence type="ECO:0000259" key="6">
    <source>
        <dbReference type="Pfam" id="PF13664"/>
    </source>
</evidence>
<keyword evidence="3 5" id="KW-1133">Transmembrane helix</keyword>
<protein>
    <recommendedName>
        <fullName evidence="6">TMEM205-like domain-containing protein</fullName>
    </recommendedName>
</protein>
<gene>
    <name evidence="7" type="ORF">NCCP691_23970</name>
</gene>
<dbReference type="InterPro" id="IPR025423">
    <property type="entry name" value="TMEM205-like"/>
</dbReference>
<proteinExistence type="predicted"/>
<name>A0ABQ4Q5C0_9BURK</name>
<accession>A0ABQ4Q5C0</accession>
<evidence type="ECO:0000256" key="3">
    <source>
        <dbReference type="ARBA" id="ARBA00022989"/>
    </source>
</evidence>
<reference evidence="7 8" key="1">
    <citation type="journal article" date="2022" name="Int. J. Syst. Evol. Microbiol.">
        <title>Noviherbaspirillum aridicola sp. nov., isolated from an arid soil in Pakistan.</title>
        <authorList>
            <person name="Khan I.U."/>
            <person name="Saqib M."/>
            <person name="Amin A."/>
            <person name="Hussain F."/>
            <person name="Li L."/>
            <person name="Liu Y.H."/>
            <person name="Fang B.Z."/>
            <person name="Ahmed I."/>
            <person name="Li W.J."/>
        </authorList>
    </citation>
    <scope>NUCLEOTIDE SEQUENCE [LARGE SCALE GENOMIC DNA]</scope>
    <source>
        <strain evidence="7 8">NCCP-691</strain>
    </source>
</reference>
<evidence type="ECO:0000256" key="1">
    <source>
        <dbReference type="ARBA" id="ARBA00004370"/>
    </source>
</evidence>
<evidence type="ECO:0000313" key="7">
    <source>
        <dbReference type="EMBL" id="GIZ52383.1"/>
    </source>
</evidence>
<feature type="transmembrane region" description="Helical" evidence="5">
    <location>
        <begin position="125"/>
        <end position="146"/>
    </location>
</feature>